<dbReference type="InterPro" id="IPR006710">
    <property type="entry name" value="Glyco_hydro_43"/>
</dbReference>
<organism evidence="8 9">
    <name type="scientific">Kalmanozyma brasiliensis (strain GHG001)</name>
    <name type="common">Yeast</name>
    <name type="synonym">Pseudozyma brasiliensis</name>
    <dbReference type="NCBI Taxonomy" id="1365824"/>
    <lineage>
        <taxon>Eukaryota</taxon>
        <taxon>Fungi</taxon>
        <taxon>Dikarya</taxon>
        <taxon>Basidiomycota</taxon>
        <taxon>Ustilaginomycotina</taxon>
        <taxon>Ustilaginomycetes</taxon>
        <taxon>Ustilaginales</taxon>
        <taxon>Ustilaginaceae</taxon>
        <taxon>Kalmanozyma</taxon>
    </lineage>
</organism>
<feature type="active site" description="Proton acceptor" evidence="4">
    <location>
        <position position="20"/>
    </location>
</feature>
<feature type="region of interest" description="Disordered" evidence="7">
    <location>
        <begin position="324"/>
        <end position="360"/>
    </location>
</feature>
<sequence length="360" mass="40171">MPAHPHLGYVNPVTGHDFADPGVFYDHPSQTWYAYGTNGNGKNIQCSYTKDFCSWSHHDQDVLPGPLPAYQSGAESFLWAPEVIEAPQGRGGYLLYVSCQDAHYKKQCIGVAYSDRSPLGPFRWITDRPLISRGEHGGTLDPQPFEDPNSGKRYLVYKTDWDKMYTQHPQLWLSELAPDGLSLVGDMQPLQAPKHHYQHGLLEAPYLFYHQPSNSYVLFFSSGTFSKDTYATSYAISHSGIFGPYECPSHPFLETDKARQIMGPGGACVVRGVENEHFIVFHALEREEGDRKMCVQRIEFAQDGTPHLSARPNCGKRLRLGAEQEDDHHHFGNQPPVGGASGGGGKMGKFLNKVKDKLDS</sequence>
<comment type="similarity">
    <text evidence="1 6">Belongs to the glycosyl hydrolase 43 family.</text>
</comment>
<proteinExistence type="inferred from homology"/>
<dbReference type="Pfam" id="PF04616">
    <property type="entry name" value="Glyco_hydro_43"/>
    <property type="match status" value="1"/>
</dbReference>
<evidence type="ECO:0000256" key="4">
    <source>
        <dbReference type="PIRSR" id="PIRSR606710-1"/>
    </source>
</evidence>
<dbReference type="HOGENOM" id="CLU_009397_4_0_1"/>
<evidence type="ECO:0000256" key="6">
    <source>
        <dbReference type="RuleBase" id="RU361187"/>
    </source>
</evidence>
<evidence type="ECO:0000256" key="7">
    <source>
        <dbReference type="SAM" id="MobiDB-lite"/>
    </source>
</evidence>
<evidence type="ECO:0000256" key="5">
    <source>
        <dbReference type="PIRSR" id="PIRSR606710-2"/>
    </source>
</evidence>
<accession>V5GTN0</accession>
<dbReference type="Gene3D" id="2.115.10.20">
    <property type="entry name" value="Glycosyl hydrolase domain, family 43"/>
    <property type="match status" value="1"/>
</dbReference>
<dbReference type="eggNOG" id="ENOG502S9PF">
    <property type="taxonomic scope" value="Eukaryota"/>
</dbReference>
<keyword evidence="2 6" id="KW-0378">Hydrolase</keyword>
<dbReference type="InterPro" id="IPR051795">
    <property type="entry name" value="Glycosyl_Hydrlase_43"/>
</dbReference>
<dbReference type="GO" id="GO:0004553">
    <property type="term" value="F:hydrolase activity, hydrolyzing O-glycosyl compounds"/>
    <property type="evidence" value="ECO:0007669"/>
    <property type="project" value="InterPro"/>
</dbReference>
<dbReference type="STRING" id="1365824.V5GTN0"/>
<protein>
    <recommendedName>
        <fullName evidence="10">Arabinanase/levansucrase/invertase</fullName>
    </recommendedName>
</protein>
<gene>
    <name evidence="8" type="ORF">PSEUBRA_SCAF12g01834</name>
</gene>
<dbReference type="PANTHER" id="PTHR42812">
    <property type="entry name" value="BETA-XYLOSIDASE"/>
    <property type="match status" value="1"/>
</dbReference>
<dbReference type="GeneID" id="27417094"/>
<evidence type="ECO:0000313" key="8">
    <source>
        <dbReference type="EMBL" id="EST09272.1"/>
    </source>
</evidence>
<dbReference type="SUPFAM" id="SSF75005">
    <property type="entry name" value="Arabinanase/levansucrase/invertase"/>
    <property type="match status" value="1"/>
</dbReference>
<feature type="site" description="Important for catalytic activity, responsible for pKa modulation of the active site Glu and correct orientation of both the proton donor and substrate" evidence="5">
    <location>
        <position position="141"/>
    </location>
</feature>
<dbReference type="GO" id="GO:0005975">
    <property type="term" value="P:carbohydrate metabolic process"/>
    <property type="evidence" value="ECO:0007669"/>
    <property type="project" value="InterPro"/>
</dbReference>
<feature type="active site" description="Proton donor" evidence="4">
    <location>
        <position position="203"/>
    </location>
</feature>
<evidence type="ECO:0008006" key="10">
    <source>
        <dbReference type="Google" id="ProtNLM"/>
    </source>
</evidence>
<dbReference type="OMA" id="WHTLEGP"/>
<dbReference type="EMBL" id="KI545854">
    <property type="protein sequence ID" value="EST09272.1"/>
    <property type="molecule type" value="Genomic_DNA"/>
</dbReference>
<reference evidence="9" key="1">
    <citation type="journal article" date="2013" name="Genome Announc.">
        <title>Draft genome sequence of Pseudozyma brasiliensis sp. nov. strain GHG001, a high producer of endo-1,4-xylanase isolated from an insect pest of sugarcane.</title>
        <authorList>
            <person name="Oliveira J.V.D.C."/>
            <person name="dos Santos R.A.C."/>
            <person name="Borges T.A."/>
            <person name="Riano-Pachon D.M."/>
            <person name="Goldman G.H."/>
        </authorList>
    </citation>
    <scope>NUCLEOTIDE SEQUENCE [LARGE SCALE GENOMIC DNA]</scope>
    <source>
        <strain evidence="9">GHG001</strain>
    </source>
</reference>
<dbReference type="PANTHER" id="PTHR42812:SF5">
    <property type="entry name" value="ENDO-ARABINASE"/>
    <property type="match status" value="1"/>
</dbReference>
<keyword evidence="3 6" id="KW-0326">Glycosidase</keyword>
<evidence type="ECO:0000313" key="9">
    <source>
        <dbReference type="Proteomes" id="UP000019377"/>
    </source>
</evidence>
<dbReference type="Proteomes" id="UP000019377">
    <property type="component" value="Unassembled WGS sequence"/>
</dbReference>
<dbReference type="AlphaFoldDB" id="V5GTN0"/>
<name>V5GTN0_KALBG</name>
<dbReference type="OrthoDB" id="3879658at2759"/>
<dbReference type="RefSeq" id="XP_016294261.1">
    <property type="nucleotide sequence ID" value="XM_016434490.1"/>
</dbReference>
<evidence type="ECO:0000256" key="3">
    <source>
        <dbReference type="ARBA" id="ARBA00023295"/>
    </source>
</evidence>
<evidence type="ECO:0000256" key="2">
    <source>
        <dbReference type="ARBA" id="ARBA00022801"/>
    </source>
</evidence>
<dbReference type="InterPro" id="IPR023296">
    <property type="entry name" value="Glyco_hydro_beta-prop_sf"/>
</dbReference>
<keyword evidence="9" id="KW-1185">Reference proteome</keyword>
<evidence type="ECO:0000256" key="1">
    <source>
        <dbReference type="ARBA" id="ARBA00009865"/>
    </source>
</evidence>
<dbReference type="CDD" id="cd08999">
    <property type="entry name" value="GH43_ABN-like"/>
    <property type="match status" value="1"/>
</dbReference>